<evidence type="ECO:0000313" key="3">
    <source>
        <dbReference type="Proteomes" id="UP000016491"/>
    </source>
</evidence>
<dbReference type="InterPro" id="IPR004013">
    <property type="entry name" value="PHP_dom"/>
</dbReference>
<organism evidence="2 3">
    <name type="scientific">[Clostridium] symbiosum ATCC 14940</name>
    <dbReference type="NCBI Taxonomy" id="411472"/>
    <lineage>
        <taxon>Bacteria</taxon>
        <taxon>Bacillati</taxon>
        <taxon>Bacillota</taxon>
        <taxon>Clostridia</taxon>
        <taxon>Lachnospirales</taxon>
        <taxon>Lachnospiraceae</taxon>
        <taxon>Otoolea</taxon>
    </lineage>
</organism>
<dbReference type="NCBIfam" id="NF006702">
    <property type="entry name" value="PRK09248.1"/>
    <property type="match status" value="1"/>
</dbReference>
<dbReference type="GO" id="GO:0016787">
    <property type="term" value="F:hydrolase activity"/>
    <property type="evidence" value="ECO:0007669"/>
    <property type="project" value="UniProtKB-KW"/>
</dbReference>
<dbReference type="SUPFAM" id="SSF89550">
    <property type="entry name" value="PHP domain-like"/>
    <property type="match status" value="1"/>
</dbReference>
<comment type="caution">
    <text evidence="2">The sequence shown here is derived from an EMBL/GenBank/DDBJ whole genome shotgun (WGS) entry which is preliminary data.</text>
</comment>
<keyword evidence="2" id="KW-0378">Hydrolase</keyword>
<dbReference type="InterPro" id="IPR050243">
    <property type="entry name" value="PHP_phosphatase"/>
</dbReference>
<gene>
    <name evidence="2" type="ORF">CLOSYM_04736</name>
</gene>
<sequence length="242" mass="26746">MKEANMKDILDIHSHTIASGHAYNTLYEMARAAADNGMELFGSSDHGPALPGSSHEMYFCNFKSIPKELFGMRLIMGCELNILDYKGTLDLKEWLLKRVDYGIASIHDLCYKTGSREENTAAAVNAMKSPYVQVIGHPDNANIPLDYTALVKGAREHHVLLEVNNSSLKPGSPRPGAKENYYVMLDLCRKYNVSVIVSSDSHCASDAGCHSYALELLKETGFPEELVVNSSLKKLAEYLPCL</sequence>
<reference evidence="2 3" key="1">
    <citation type="submission" date="2013-07" db="EMBL/GenBank/DDBJ databases">
        <authorList>
            <person name="Weinstock G."/>
            <person name="Sodergren E."/>
            <person name="Wylie T."/>
            <person name="Fulton L."/>
            <person name="Fulton R."/>
            <person name="Fronick C."/>
            <person name="O'Laughlin M."/>
            <person name="Godfrey J."/>
            <person name="Miner T."/>
            <person name="Herter B."/>
            <person name="Appelbaum E."/>
            <person name="Cordes M."/>
            <person name="Lek S."/>
            <person name="Wollam A."/>
            <person name="Pepin K.H."/>
            <person name="Palsikar V.B."/>
            <person name="Mitreva M."/>
            <person name="Wilson R.K."/>
        </authorList>
    </citation>
    <scope>NUCLEOTIDE SEQUENCE [LARGE SCALE GENOMIC DNA]</scope>
    <source>
        <strain evidence="2 3">ATCC 14940</strain>
    </source>
</reference>
<proteinExistence type="predicted"/>
<dbReference type="CDD" id="cd07437">
    <property type="entry name" value="PHP_HisPPase_Ycdx_like"/>
    <property type="match status" value="1"/>
</dbReference>
<evidence type="ECO:0000259" key="1">
    <source>
        <dbReference type="SMART" id="SM00481"/>
    </source>
</evidence>
<dbReference type="InterPro" id="IPR003141">
    <property type="entry name" value="Pol/His_phosphatase_N"/>
</dbReference>
<evidence type="ECO:0000313" key="2">
    <source>
        <dbReference type="EMBL" id="ERI73668.1"/>
    </source>
</evidence>
<dbReference type="SMART" id="SM00481">
    <property type="entry name" value="POLIIIAc"/>
    <property type="match status" value="1"/>
</dbReference>
<dbReference type="PANTHER" id="PTHR36928">
    <property type="entry name" value="PHOSPHATASE YCDX-RELATED"/>
    <property type="match status" value="1"/>
</dbReference>
<feature type="domain" description="Polymerase/histidinol phosphatase N-terminal" evidence="1">
    <location>
        <begin position="10"/>
        <end position="84"/>
    </location>
</feature>
<dbReference type="Proteomes" id="UP000016491">
    <property type="component" value="Unassembled WGS sequence"/>
</dbReference>
<dbReference type="Pfam" id="PF02811">
    <property type="entry name" value="PHP"/>
    <property type="match status" value="1"/>
</dbReference>
<dbReference type="InterPro" id="IPR016195">
    <property type="entry name" value="Pol/histidinol_Pase-like"/>
</dbReference>
<dbReference type="PANTHER" id="PTHR36928:SF1">
    <property type="entry name" value="PHOSPHATASE YCDX-RELATED"/>
    <property type="match status" value="1"/>
</dbReference>
<dbReference type="EMBL" id="AWSU01000378">
    <property type="protein sequence ID" value="ERI73668.1"/>
    <property type="molecule type" value="Genomic_DNA"/>
</dbReference>
<accession>A0ABC9TR07</accession>
<dbReference type="AlphaFoldDB" id="A0ABC9TR07"/>
<name>A0ABC9TR07_CLOSY</name>
<dbReference type="Gene3D" id="3.20.20.140">
    <property type="entry name" value="Metal-dependent hydrolases"/>
    <property type="match status" value="1"/>
</dbReference>
<protein>
    <submittedName>
        <fullName evidence="2">Hydrolase</fullName>
    </submittedName>
</protein>